<feature type="domain" description="Rad21/Rec8-like protein C-terminal eukaryotic" evidence="2">
    <location>
        <begin position="183"/>
        <end position="234"/>
    </location>
</feature>
<dbReference type="Pfam" id="PF04824">
    <property type="entry name" value="Rad21_Rec8"/>
    <property type="match status" value="1"/>
</dbReference>
<dbReference type="OrthoDB" id="10071381at2759"/>
<keyword evidence="3" id="KW-1185">Reference proteome</keyword>
<organism evidence="3 4">
    <name type="scientific">Clupea harengus</name>
    <name type="common">Atlantic herring</name>
    <dbReference type="NCBI Taxonomy" id="7950"/>
    <lineage>
        <taxon>Eukaryota</taxon>
        <taxon>Metazoa</taxon>
        <taxon>Chordata</taxon>
        <taxon>Craniata</taxon>
        <taxon>Vertebrata</taxon>
        <taxon>Euteleostomi</taxon>
        <taxon>Actinopterygii</taxon>
        <taxon>Neopterygii</taxon>
        <taxon>Teleostei</taxon>
        <taxon>Clupei</taxon>
        <taxon>Clupeiformes</taxon>
        <taxon>Clupeoidei</taxon>
        <taxon>Clupeidae</taxon>
        <taxon>Clupea</taxon>
    </lineage>
</organism>
<sequence>MDMQPLGSASPNALLSNPCCDLPPDILEIWKRGAAFTPVILARGQVAAEASEEEEEERELRRMEMEEEGRAEGERETDALEMAIEKELSSKETSLSHPEIPRGLEHSLSREESVVSGLSLELSDKDIPGTPPSLEPAELSRSPPQPSLGRLEDIPEEIPEPLQAQLGTPQDDWRVFFQPLQNQDEVTFHSLLPPTSSRTTVACSFWSLLENVFRKSLMVHQDEPYGEIFVSRGPLFNQVG</sequence>
<feature type="region of interest" description="Disordered" evidence="1">
    <location>
        <begin position="45"/>
        <end position="108"/>
    </location>
</feature>
<gene>
    <name evidence="4" type="primary">LOC116219491</name>
</gene>
<accession>A0A8M1K6W2</accession>
<evidence type="ECO:0000259" key="2">
    <source>
        <dbReference type="Pfam" id="PF04824"/>
    </source>
</evidence>
<evidence type="ECO:0000313" key="3">
    <source>
        <dbReference type="Proteomes" id="UP000515152"/>
    </source>
</evidence>
<evidence type="ECO:0000313" key="4">
    <source>
        <dbReference type="RefSeq" id="XP_042559681.1"/>
    </source>
</evidence>
<feature type="compositionally biased region" description="Basic and acidic residues" evidence="1">
    <location>
        <begin position="99"/>
        <end position="108"/>
    </location>
</feature>
<dbReference type="RefSeq" id="XP_042559681.1">
    <property type="nucleotide sequence ID" value="XM_042703747.1"/>
</dbReference>
<proteinExistence type="predicted"/>
<dbReference type="AlphaFoldDB" id="A0A8M1K6W2"/>
<protein>
    <submittedName>
        <fullName evidence="4">Meiotic recombination protein REC8 homolog</fullName>
    </submittedName>
</protein>
<feature type="compositionally biased region" description="Basic and acidic residues" evidence="1">
    <location>
        <begin position="58"/>
        <end position="90"/>
    </location>
</feature>
<name>A0A8M1K6W2_CLUHA</name>
<dbReference type="KEGG" id="char:116219491"/>
<dbReference type="InterPro" id="IPR006909">
    <property type="entry name" value="Rad21/Rec8_C_eu"/>
</dbReference>
<dbReference type="Proteomes" id="UP000515152">
    <property type="component" value="Chromosome 25"/>
</dbReference>
<evidence type="ECO:0000256" key="1">
    <source>
        <dbReference type="SAM" id="MobiDB-lite"/>
    </source>
</evidence>
<dbReference type="GeneID" id="116219491"/>
<feature type="region of interest" description="Disordered" evidence="1">
    <location>
        <begin position="120"/>
        <end position="152"/>
    </location>
</feature>
<reference evidence="4" key="1">
    <citation type="submission" date="2025-08" db="UniProtKB">
        <authorList>
            <consortium name="RefSeq"/>
        </authorList>
    </citation>
    <scope>IDENTIFICATION</scope>
</reference>